<dbReference type="EMBL" id="CP040896">
    <property type="protein sequence ID" value="QDA58638.1"/>
    <property type="molecule type" value="Genomic_DNA"/>
</dbReference>
<name>A0A5B7ZUJ3_9BACT</name>
<accession>A0A5B7ZUJ3</accession>
<dbReference type="OrthoDB" id="893112at2"/>
<dbReference type="Proteomes" id="UP000305398">
    <property type="component" value="Chromosome"/>
</dbReference>
<evidence type="ECO:0000256" key="1">
    <source>
        <dbReference type="SAM" id="MobiDB-lite"/>
    </source>
</evidence>
<gene>
    <name evidence="3" type="ORF">FHG12_00335</name>
</gene>
<keyword evidence="4" id="KW-1185">Reference proteome</keyword>
<dbReference type="AlphaFoldDB" id="A0A5B7ZUJ3"/>
<feature type="region of interest" description="Disordered" evidence="1">
    <location>
        <begin position="149"/>
        <end position="173"/>
    </location>
</feature>
<feature type="chain" id="PRO_5022664856" description="DUF4142 domain-containing protein" evidence="2">
    <location>
        <begin position="21"/>
        <end position="173"/>
    </location>
</feature>
<evidence type="ECO:0008006" key="5">
    <source>
        <dbReference type="Google" id="ProtNLM"/>
    </source>
</evidence>
<sequence>MRKKLATAALLLVTALGAQAQQQAMSAAPRDKTQSSPRLNPEVQARAKRLSTQMARDLRLNGYQASRLEAINQDKVAKMAAIEQKHADNPKLVDEQCLGVCKERDQELRAVLSNDQYSNYYDSRTAYYKFDKDFAARSSNILMVNSVQNPLPANSKGAVLAPSRTPAPANRGR</sequence>
<feature type="signal peptide" evidence="2">
    <location>
        <begin position="1"/>
        <end position="20"/>
    </location>
</feature>
<evidence type="ECO:0000313" key="3">
    <source>
        <dbReference type="EMBL" id="QDA58638.1"/>
    </source>
</evidence>
<evidence type="ECO:0000256" key="2">
    <source>
        <dbReference type="SAM" id="SignalP"/>
    </source>
</evidence>
<feature type="region of interest" description="Disordered" evidence="1">
    <location>
        <begin position="23"/>
        <end position="44"/>
    </location>
</feature>
<organism evidence="3 4">
    <name type="scientific">Hymenobacter jejuensis</name>
    <dbReference type="NCBI Taxonomy" id="2502781"/>
    <lineage>
        <taxon>Bacteria</taxon>
        <taxon>Pseudomonadati</taxon>
        <taxon>Bacteroidota</taxon>
        <taxon>Cytophagia</taxon>
        <taxon>Cytophagales</taxon>
        <taxon>Hymenobacteraceae</taxon>
        <taxon>Hymenobacter</taxon>
    </lineage>
</organism>
<protein>
    <recommendedName>
        <fullName evidence="5">DUF4142 domain-containing protein</fullName>
    </recommendedName>
</protein>
<dbReference type="KEGG" id="hyj:FHG12_00335"/>
<evidence type="ECO:0000313" key="4">
    <source>
        <dbReference type="Proteomes" id="UP000305398"/>
    </source>
</evidence>
<keyword evidence="2" id="KW-0732">Signal</keyword>
<dbReference type="RefSeq" id="WP_139513518.1">
    <property type="nucleotide sequence ID" value="NZ_CP040896.1"/>
</dbReference>
<proteinExistence type="predicted"/>
<reference evidence="3 4" key="1">
    <citation type="submission" date="2019-06" db="EMBL/GenBank/DDBJ databases">
        <authorList>
            <person name="Srinivasan S."/>
        </authorList>
    </citation>
    <scope>NUCLEOTIDE SEQUENCE [LARGE SCALE GENOMIC DNA]</scope>
    <source>
        <strain evidence="3 4">17J68-5</strain>
    </source>
</reference>